<dbReference type="InterPro" id="IPR016007">
    <property type="entry name" value="Alpha_rhamnosid"/>
</dbReference>
<dbReference type="InterPro" id="IPR008928">
    <property type="entry name" value="6-hairpin_glycosidase_sf"/>
</dbReference>
<gene>
    <name evidence="7" type="ORF">Pla144_19560</name>
</gene>
<feature type="domain" description="Alpha-L-rhamnosidase six-hairpin glycosidase" evidence="5">
    <location>
        <begin position="208"/>
        <end position="527"/>
    </location>
</feature>
<dbReference type="SUPFAM" id="SSF48208">
    <property type="entry name" value="Six-hairpin glycosidases"/>
    <property type="match status" value="1"/>
</dbReference>
<evidence type="ECO:0000256" key="2">
    <source>
        <dbReference type="ARBA" id="ARBA00012652"/>
    </source>
</evidence>
<evidence type="ECO:0000259" key="5">
    <source>
        <dbReference type="Pfam" id="PF17389"/>
    </source>
</evidence>
<keyword evidence="3" id="KW-0378">Hydrolase</keyword>
<name>A0A5C6CYJ9_9BACT</name>
<accession>A0A5C6CYJ9</accession>
<dbReference type="Pfam" id="PF05592">
    <property type="entry name" value="Bac_rhamnosid"/>
    <property type="match status" value="1"/>
</dbReference>
<dbReference type="InterPro" id="IPR035398">
    <property type="entry name" value="Bac_rhamnosid_C"/>
</dbReference>
<evidence type="ECO:0000256" key="3">
    <source>
        <dbReference type="ARBA" id="ARBA00022801"/>
    </source>
</evidence>
<evidence type="ECO:0000256" key="1">
    <source>
        <dbReference type="ARBA" id="ARBA00001445"/>
    </source>
</evidence>
<evidence type="ECO:0000259" key="4">
    <source>
        <dbReference type="Pfam" id="PF05592"/>
    </source>
</evidence>
<comment type="caution">
    <text evidence="7">The sequence shown here is derived from an EMBL/GenBank/DDBJ whole genome shotgun (WGS) entry which is preliminary data.</text>
</comment>
<evidence type="ECO:0000313" key="8">
    <source>
        <dbReference type="Proteomes" id="UP000318437"/>
    </source>
</evidence>
<dbReference type="GO" id="GO:0005975">
    <property type="term" value="P:carbohydrate metabolic process"/>
    <property type="evidence" value="ECO:0007669"/>
    <property type="project" value="InterPro"/>
</dbReference>
<dbReference type="Gene3D" id="2.60.120.260">
    <property type="entry name" value="Galactose-binding domain-like"/>
    <property type="match status" value="1"/>
</dbReference>
<feature type="domain" description="Alpha-L-rhamnosidase concanavalin-like" evidence="4">
    <location>
        <begin position="72"/>
        <end position="197"/>
    </location>
</feature>
<dbReference type="InterPro" id="IPR012341">
    <property type="entry name" value="6hp_glycosidase-like_sf"/>
</dbReference>
<proteinExistence type="predicted"/>
<reference evidence="7 8" key="1">
    <citation type="submission" date="2019-02" db="EMBL/GenBank/DDBJ databases">
        <title>Deep-cultivation of Planctomycetes and their phenomic and genomic characterization uncovers novel biology.</title>
        <authorList>
            <person name="Wiegand S."/>
            <person name="Jogler M."/>
            <person name="Boedeker C."/>
            <person name="Pinto D."/>
            <person name="Vollmers J."/>
            <person name="Rivas-Marin E."/>
            <person name="Kohn T."/>
            <person name="Peeters S.H."/>
            <person name="Heuer A."/>
            <person name="Rast P."/>
            <person name="Oberbeckmann S."/>
            <person name="Bunk B."/>
            <person name="Jeske O."/>
            <person name="Meyerdierks A."/>
            <person name="Storesund J.E."/>
            <person name="Kallscheuer N."/>
            <person name="Luecker S."/>
            <person name="Lage O.M."/>
            <person name="Pohl T."/>
            <person name="Merkel B.J."/>
            <person name="Hornburger P."/>
            <person name="Mueller R.-W."/>
            <person name="Bruemmer F."/>
            <person name="Labrenz M."/>
            <person name="Spormann A.M."/>
            <person name="Op Den Camp H."/>
            <person name="Overmann J."/>
            <person name="Amann R."/>
            <person name="Jetten M.S.M."/>
            <person name="Mascher T."/>
            <person name="Medema M.H."/>
            <person name="Devos D.P."/>
            <person name="Kaster A.-K."/>
            <person name="Ovreas L."/>
            <person name="Rohde M."/>
            <person name="Galperin M.Y."/>
            <person name="Jogler C."/>
        </authorList>
    </citation>
    <scope>NUCLEOTIDE SEQUENCE [LARGE SCALE GENOMIC DNA]</scope>
    <source>
        <strain evidence="7 8">Pla144</strain>
    </source>
</reference>
<dbReference type="PANTHER" id="PTHR33307:SF6">
    <property type="entry name" value="ALPHA-RHAMNOSIDASE (EUROFUNG)-RELATED"/>
    <property type="match status" value="1"/>
</dbReference>
<dbReference type="EMBL" id="SJPS01000002">
    <property type="protein sequence ID" value="TWU28664.1"/>
    <property type="molecule type" value="Genomic_DNA"/>
</dbReference>
<comment type="catalytic activity">
    <reaction evidence="1">
        <text>Hydrolysis of terminal non-reducing alpha-L-rhamnose residues in alpha-L-rhamnosides.</text>
        <dbReference type="EC" id="3.2.1.40"/>
    </reaction>
</comment>
<dbReference type="PANTHER" id="PTHR33307">
    <property type="entry name" value="ALPHA-RHAMNOSIDASE (EUROFUNG)"/>
    <property type="match status" value="1"/>
</dbReference>
<dbReference type="AlphaFoldDB" id="A0A5C6CYJ9"/>
<dbReference type="InterPro" id="IPR035396">
    <property type="entry name" value="Bac_rhamnosid6H"/>
</dbReference>
<dbReference type="Pfam" id="PF17390">
    <property type="entry name" value="Bac_rhamnosid_C"/>
    <property type="match status" value="1"/>
</dbReference>
<dbReference type="EC" id="3.2.1.40" evidence="2"/>
<evidence type="ECO:0000313" key="7">
    <source>
        <dbReference type="EMBL" id="TWU28664.1"/>
    </source>
</evidence>
<dbReference type="Gene3D" id="1.50.10.10">
    <property type="match status" value="1"/>
</dbReference>
<feature type="domain" description="Alpha-L-rhamnosidase C-terminal" evidence="6">
    <location>
        <begin position="529"/>
        <end position="596"/>
    </location>
</feature>
<dbReference type="Proteomes" id="UP000318437">
    <property type="component" value="Unassembled WGS sequence"/>
</dbReference>
<dbReference type="GO" id="GO:0030596">
    <property type="term" value="F:alpha-L-rhamnosidase activity"/>
    <property type="evidence" value="ECO:0007669"/>
    <property type="project" value="UniProtKB-EC"/>
</dbReference>
<organism evidence="7 8">
    <name type="scientific">Bythopirellula polymerisocia</name>
    <dbReference type="NCBI Taxonomy" id="2528003"/>
    <lineage>
        <taxon>Bacteria</taxon>
        <taxon>Pseudomonadati</taxon>
        <taxon>Planctomycetota</taxon>
        <taxon>Planctomycetia</taxon>
        <taxon>Pirellulales</taxon>
        <taxon>Lacipirellulaceae</taxon>
        <taxon>Bythopirellula</taxon>
    </lineage>
</organism>
<evidence type="ECO:0000259" key="6">
    <source>
        <dbReference type="Pfam" id="PF17390"/>
    </source>
</evidence>
<keyword evidence="8" id="KW-1185">Reference proteome</keyword>
<dbReference type="InterPro" id="IPR008902">
    <property type="entry name" value="Rhamnosid_concanavalin"/>
</dbReference>
<protein>
    <recommendedName>
        <fullName evidence="2">alpha-L-rhamnosidase</fullName>
        <ecNumber evidence="2">3.2.1.40</ecNumber>
    </recommendedName>
</protein>
<dbReference type="Pfam" id="PF17389">
    <property type="entry name" value="Bac_rhamnosid6H"/>
    <property type="match status" value="1"/>
</dbReference>
<dbReference type="Gene3D" id="2.60.420.10">
    <property type="entry name" value="Maltose phosphorylase, domain 3"/>
    <property type="match status" value="1"/>
</dbReference>
<sequence length="644" mass="72565">MKVFVIKPAWIFALALVVQLAFMPLVNADPFKSSQVSKVAMRASLPKLDPSKPPARETVAITRQSPQTIKLVDSDVVLIDFGRVAFGNLELTSPADFEGTLKVRFGEKLLDGLIDREPPGTVRCSEVEVEITPGATTVIAPPADERNTQQTAEIGRYGKPTPPAVLTPPEWGVLTPFRWVEIEGLPDALSANQIVRRAAFPKHWDENSAAFVCSNETLNRVWELCRYSIKATMFAGVYVDGDRERIPYEADAYLNQLSHYYVDGDPVMARQTFDWLTAYPTWPSEWGPHMVFMAHADWMRNGDDQWISQRYENLKTKTLIERCGDSGLVHSDELQREWNDIVDWPPPERDGYVRTEVNTVINAFHFAAIEKMAELADVAGSEVDAKRYKDHAERVRQIFYDQLFDVEAGLFRDGLGVDHHSQHANFFPLAFGLVETKDRQHVVDWLTNRGMQCSTYAAQYLLDCLFKNGAGETAVKLIIAPGKRSWRHMLDSDATITWEAWNESVKPNLDWNHAWGAAPANLLPRYVLGAEPLEPGWSRAIIRPYPSGLDFARGIIPTPYGPVSVDWNRKNFFEMELKLPDNMSASVHVPTVPGTDSVFVNGQLVEAKMEDGYWILKEDLTGESIVELRSVELQQTTEQSASQL</sequence>